<dbReference type="FunFam" id="1.20.1740.10:FF:000055">
    <property type="entry name" value="Amino acid permease 6"/>
    <property type="match status" value="1"/>
</dbReference>
<evidence type="ECO:0000256" key="1">
    <source>
        <dbReference type="ARBA" id="ARBA00004236"/>
    </source>
</evidence>
<protein>
    <recommendedName>
        <fullName evidence="11">Amino acid transporter transmembrane domain-containing protein</fullName>
    </recommendedName>
</protein>
<evidence type="ECO:0000313" key="13">
    <source>
        <dbReference type="Proteomes" id="UP000541444"/>
    </source>
</evidence>
<feature type="transmembrane region" description="Helical" evidence="10">
    <location>
        <begin position="92"/>
        <end position="112"/>
    </location>
</feature>
<keyword evidence="3" id="KW-1003">Cell membrane</keyword>
<gene>
    <name evidence="12" type="ORF">GIB67_041333</name>
</gene>
<name>A0A7J7NJK5_9MAGN</name>
<keyword evidence="13" id="KW-1185">Reference proteome</keyword>
<evidence type="ECO:0000259" key="11">
    <source>
        <dbReference type="Pfam" id="PF01490"/>
    </source>
</evidence>
<keyword evidence="5" id="KW-0769">Symport</keyword>
<evidence type="ECO:0000313" key="12">
    <source>
        <dbReference type="EMBL" id="KAF6167078.1"/>
    </source>
</evidence>
<dbReference type="OrthoDB" id="40134at2759"/>
<feature type="transmembrane region" description="Helical" evidence="10">
    <location>
        <begin position="386"/>
        <end position="405"/>
    </location>
</feature>
<feature type="transmembrane region" description="Helical" evidence="10">
    <location>
        <begin position="257"/>
        <end position="279"/>
    </location>
</feature>
<dbReference type="AlphaFoldDB" id="A0A7J7NJK5"/>
<feature type="transmembrane region" description="Helical" evidence="10">
    <location>
        <begin position="12"/>
        <end position="35"/>
    </location>
</feature>
<feature type="transmembrane region" description="Helical" evidence="10">
    <location>
        <begin position="417"/>
        <end position="440"/>
    </location>
</feature>
<feature type="transmembrane region" description="Helical" evidence="10">
    <location>
        <begin position="360"/>
        <end position="380"/>
    </location>
</feature>
<feature type="transmembrane region" description="Helical" evidence="10">
    <location>
        <begin position="299"/>
        <end position="320"/>
    </location>
</feature>
<feature type="transmembrane region" description="Helical" evidence="10">
    <location>
        <begin position="41"/>
        <end position="62"/>
    </location>
</feature>
<dbReference type="EMBL" id="JACGCM010000766">
    <property type="protein sequence ID" value="KAF6167078.1"/>
    <property type="molecule type" value="Genomic_DNA"/>
</dbReference>
<evidence type="ECO:0000256" key="2">
    <source>
        <dbReference type="ARBA" id="ARBA00022448"/>
    </source>
</evidence>
<evidence type="ECO:0000256" key="10">
    <source>
        <dbReference type="SAM" id="Phobius"/>
    </source>
</evidence>
<dbReference type="PANTHER" id="PTHR48017">
    <property type="entry name" value="OS05G0424000 PROTEIN-RELATED"/>
    <property type="match status" value="1"/>
</dbReference>
<evidence type="ECO:0000256" key="9">
    <source>
        <dbReference type="ARBA" id="ARBA00061463"/>
    </source>
</evidence>
<evidence type="ECO:0000256" key="3">
    <source>
        <dbReference type="ARBA" id="ARBA00022475"/>
    </source>
</evidence>
<dbReference type="InterPro" id="IPR013057">
    <property type="entry name" value="AA_transpt_TM"/>
</dbReference>
<keyword evidence="4 10" id="KW-0812">Transmembrane</keyword>
<evidence type="ECO:0000256" key="5">
    <source>
        <dbReference type="ARBA" id="ARBA00022847"/>
    </source>
</evidence>
<keyword evidence="2" id="KW-0813">Transport</keyword>
<proteinExistence type="inferred from homology"/>
<evidence type="ECO:0000256" key="6">
    <source>
        <dbReference type="ARBA" id="ARBA00022970"/>
    </source>
</evidence>
<comment type="subcellular location">
    <subcellularLocation>
        <location evidence="1">Cell membrane</location>
    </subcellularLocation>
</comment>
<feature type="domain" description="Amino acid transporter transmembrane" evidence="11">
    <location>
        <begin position="10"/>
        <end position="443"/>
    </location>
</feature>
<dbReference type="Proteomes" id="UP000541444">
    <property type="component" value="Unassembled WGS sequence"/>
</dbReference>
<keyword evidence="6" id="KW-0029">Amino-acid transport</keyword>
<feature type="transmembrane region" description="Helical" evidence="10">
    <location>
        <begin position="163"/>
        <end position="186"/>
    </location>
</feature>
<dbReference type="GO" id="GO:0006865">
    <property type="term" value="P:amino acid transport"/>
    <property type="evidence" value="ECO:0007669"/>
    <property type="project" value="UniProtKB-KW"/>
</dbReference>
<evidence type="ECO:0000256" key="8">
    <source>
        <dbReference type="ARBA" id="ARBA00023136"/>
    </source>
</evidence>
<keyword evidence="7 10" id="KW-1133">Transmembrane helix</keyword>
<dbReference type="GO" id="GO:0015293">
    <property type="term" value="F:symporter activity"/>
    <property type="evidence" value="ECO:0007669"/>
    <property type="project" value="UniProtKB-KW"/>
</dbReference>
<comment type="similarity">
    <text evidence="9">Belongs to the amino acid/polyamine transporter 2 family. Amino acid/auxin permease (AAAP) (TC 2.A.18.2) subfamily.</text>
</comment>
<dbReference type="GO" id="GO:0005886">
    <property type="term" value="C:plasma membrane"/>
    <property type="evidence" value="ECO:0007669"/>
    <property type="project" value="UniProtKB-SubCell"/>
</dbReference>
<organism evidence="12 13">
    <name type="scientific">Kingdonia uniflora</name>
    <dbReference type="NCBI Taxonomy" id="39325"/>
    <lineage>
        <taxon>Eukaryota</taxon>
        <taxon>Viridiplantae</taxon>
        <taxon>Streptophyta</taxon>
        <taxon>Embryophyta</taxon>
        <taxon>Tracheophyta</taxon>
        <taxon>Spermatophyta</taxon>
        <taxon>Magnoliopsida</taxon>
        <taxon>Ranunculales</taxon>
        <taxon>Circaeasteraceae</taxon>
        <taxon>Kingdonia</taxon>
    </lineage>
</organism>
<evidence type="ECO:0000256" key="4">
    <source>
        <dbReference type="ARBA" id="ARBA00022692"/>
    </source>
</evidence>
<comment type="caution">
    <text evidence="12">The sequence shown here is derived from an EMBL/GenBank/DDBJ whole genome shotgun (WGS) entry which is preliminary data.</text>
</comment>
<dbReference type="Pfam" id="PF01490">
    <property type="entry name" value="Aa_trans"/>
    <property type="match status" value="1"/>
</dbReference>
<sequence>MYCLCKLFSGTVWTATAHAITAVIGSGVLALPWSVAQMGWIFGPLALVTFALITYYTALLLSDCYRSPDPIKGNRNHTYMGVVRACLGKRDVLICGIVQYIMLWGTIVGYTITSATSMMAVKRSNCFHKNGHEARCGTSGNKFMLIFGGIEIVLSQFPNLEKITLLSVMAAVMSFAYSFIALYLCLVKFASHLEFKGTLTGVEMGKNGISPSTKVWHSFQALGNIAFAYTYAMLLVEIQDTLKSPPAENKTMKRASLYGLGATTLFYVSLGVVGYVAFGNSAPGNVLTGFYEPFWLVDIANLAVLLHLIGAYQVYAQVIFKFYENWLSTRVSSTSFFLKVYTLRIPFTESRSLRFTLCKLLLRTLFVVFTTLVGMMLPFFNAVLGLLGSIAFWPLTVYYPVTMYISQAQIKRGSTKWVMLQSLSLVALFVSLISAIGSIADIIERLKHAKLFSIAY</sequence>
<reference evidence="12 13" key="1">
    <citation type="journal article" date="2020" name="IScience">
        <title>Genome Sequencing of the Endangered Kingdonia uniflora (Circaeasteraceae, Ranunculales) Reveals Potential Mechanisms of Evolutionary Specialization.</title>
        <authorList>
            <person name="Sun Y."/>
            <person name="Deng T."/>
            <person name="Zhang A."/>
            <person name="Moore M.J."/>
            <person name="Landis J.B."/>
            <person name="Lin N."/>
            <person name="Zhang H."/>
            <person name="Zhang X."/>
            <person name="Huang J."/>
            <person name="Zhang X."/>
            <person name="Sun H."/>
            <person name="Wang H."/>
        </authorList>
    </citation>
    <scope>NUCLEOTIDE SEQUENCE [LARGE SCALE GENOMIC DNA]</scope>
    <source>
        <strain evidence="12">TB1705</strain>
        <tissue evidence="12">Leaf</tissue>
    </source>
</reference>
<accession>A0A7J7NJK5</accession>
<evidence type="ECO:0000256" key="7">
    <source>
        <dbReference type="ARBA" id="ARBA00022989"/>
    </source>
</evidence>
<keyword evidence="8 10" id="KW-0472">Membrane</keyword>